<name>A0A9Q8ST66_9PEZI</name>
<dbReference type="AlphaFoldDB" id="A0A9Q8ST66"/>
<reference evidence="2" key="1">
    <citation type="journal article" date="2021" name="Mol. Plant Microbe Interact.">
        <title>Complete Genome Sequence of the Plant-Pathogenic Fungus Colletotrichum lupini.</title>
        <authorList>
            <person name="Baroncelli R."/>
            <person name="Pensec F."/>
            <person name="Da Lio D."/>
            <person name="Boufleur T."/>
            <person name="Vicente I."/>
            <person name="Sarrocco S."/>
            <person name="Picot A."/>
            <person name="Baraldi E."/>
            <person name="Sukno S."/>
            <person name="Thon M."/>
            <person name="Le Floch G."/>
        </authorList>
    </citation>
    <scope>NUCLEOTIDE SEQUENCE</scope>
    <source>
        <strain evidence="2">IMI 504893</strain>
    </source>
</reference>
<dbReference type="GeneID" id="73342593"/>
<dbReference type="KEGG" id="clup:CLUP02_08597"/>
<evidence type="ECO:0000313" key="3">
    <source>
        <dbReference type="Proteomes" id="UP000830671"/>
    </source>
</evidence>
<feature type="region of interest" description="Disordered" evidence="1">
    <location>
        <begin position="35"/>
        <end position="78"/>
    </location>
</feature>
<dbReference type="EMBL" id="CP019476">
    <property type="protein sequence ID" value="UQC83104.1"/>
    <property type="molecule type" value="Genomic_DNA"/>
</dbReference>
<evidence type="ECO:0000313" key="2">
    <source>
        <dbReference type="EMBL" id="UQC83104.1"/>
    </source>
</evidence>
<sequence length="164" mass="17727">MGFPARSVISLRLQFKGQSTVDGAMIQESVAYTIPPHGQKPVRPFESHLGGTPPKATSPRAKEARERSKSRHRCTSRAGRRSLTMRTMVMAWQRQHSVLAVFDFQNPAAVPAHANWNPMETEEPHIGDLVQGPAPLTGGLTSKGQLGVSSYNALRAAIGSEMGG</sequence>
<dbReference type="Proteomes" id="UP000830671">
    <property type="component" value="Chromosome 4"/>
</dbReference>
<organism evidence="2 3">
    <name type="scientific">Colletotrichum lupini</name>
    <dbReference type="NCBI Taxonomy" id="145971"/>
    <lineage>
        <taxon>Eukaryota</taxon>
        <taxon>Fungi</taxon>
        <taxon>Dikarya</taxon>
        <taxon>Ascomycota</taxon>
        <taxon>Pezizomycotina</taxon>
        <taxon>Sordariomycetes</taxon>
        <taxon>Hypocreomycetidae</taxon>
        <taxon>Glomerellales</taxon>
        <taxon>Glomerellaceae</taxon>
        <taxon>Colletotrichum</taxon>
        <taxon>Colletotrichum acutatum species complex</taxon>
    </lineage>
</organism>
<feature type="compositionally biased region" description="Basic residues" evidence="1">
    <location>
        <begin position="68"/>
        <end position="78"/>
    </location>
</feature>
<evidence type="ECO:0000256" key="1">
    <source>
        <dbReference type="SAM" id="MobiDB-lite"/>
    </source>
</evidence>
<accession>A0A9Q8ST66</accession>
<gene>
    <name evidence="2" type="ORF">CLUP02_08597</name>
</gene>
<keyword evidence="3" id="KW-1185">Reference proteome</keyword>
<protein>
    <submittedName>
        <fullName evidence="2">Uncharacterized protein</fullName>
    </submittedName>
</protein>
<dbReference type="RefSeq" id="XP_049144726.1">
    <property type="nucleotide sequence ID" value="XM_049287583.1"/>
</dbReference>
<proteinExistence type="predicted"/>